<dbReference type="Proteomes" id="UP000256562">
    <property type="component" value="Unassembled WGS sequence"/>
</dbReference>
<sequence length="69" mass="8037">MEDNIKFDLVDWIEVLIGTAFTLGLFMLDCMFLINPIKWFLVQLIFFIAPSTLGIGYLIRELLFPDITH</sequence>
<name>A0A3E0IES7_9STAP</name>
<dbReference type="EMBL" id="QKXQ01000627">
    <property type="protein sequence ID" value="REH90208.1"/>
    <property type="molecule type" value="Genomic_DNA"/>
</dbReference>
<evidence type="ECO:0000313" key="5">
    <source>
        <dbReference type="Proteomes" id="UP000256562"/>
    </source>
</evidence>
<dbReference type="EMBL" id="QKYD01000125">
    <property type="protein sequence ID" value="REI20493.1"/>
    <property type="molecule type" value="Genomic_DNA"/>
</dbReference>
<dbReference type="AlphaFoldDB" id="A0A3E0IES7"/>
<gene>
    <name evidence="3" type="ORF">DOS76_08740</name>
    <name evidence="2" type="ORF">DOS83_12630</name>
</gene>
<evidence type="ECO:0000313" key="3">
    <source>
        <dbReference type="EMBL" id="REI20493.1"/>
    </source>
</evidence>
<dbReference type="OrthoDB" id="9926208at2"/>
<protein>
    <submittedName>
        <fullName evidence="2">Uncharacterized protein</fullName>
    </submittedName>
</protein>
<dbReference type="Proteomes" id="UP000256337">
    <property type="component" value="Unassembled WGS sequence"/>
</dbReference>
<accession>A0A3E0IES7</accession>
<comment type="caution">
    <text evidence="2">The sequence shown here is derived from an EMBL/GenBank/DDBJ whole genome shotgun (WGS) entry which is preliminary data.</text>
</comment>
<dbReference type="RefSeq" id="WP_115856894.1">
    <property type="nucleotide sequence ID" value="NZ_CAJUZR010000041.1"/>
</dbReference>
<proteinExistence type="predicted"/>
<reference evidence="4 5" key="1">
    <citation type="journal article" date="2018" name="Vet. Microbiol.">
        <title>Characterisation of Staphylococcus felis isolated from cats using whole genome sequencing.</title>
        <authorList>
            <person name="Worthing K."/>
            <person name="Pang S."/>
            <person name="Trott D.J."/>
            <person name="Abraham S."/>
            <person name="Coombs G.W."/>
            <person name="Jordan D."/>
            <person name="McIntyre L."/>
            <person name="Davies M.R."/>
            <person name="Norris J."/>
        </authorList>
    </citation>
    <scope>NUCLEOTIDE SEQUENCE [LARGE SCALE GENOMIC DNA]</scope>
    <source>
        <strain evidence="3 4">F25</strain>
        <strain evidence="2 5">F9</strain>
    </source>
</reference>
<feature type="transmembrane region" description="Helical" evidence="1">
    <location>
        <begin position="40"/>
        <end position="59"/>
    </location>
</feature>
<organism evidence="2 5">
    <name type="scientific">Staphylococcus felis</name>
    <dbReference type="NCBI Taxonomy" id="46127"/>
    <lineage>
        <taxon>Bacteria</taxon>
        <taxon>Bacillati</taxon>
        <taxon>Bacillota</taxon>
        <taxon>Bacilli</taxon>
        <taxon>Bacillales</taxon>
        <taxon>Staphylococcaceae</taxon>
        <taxon>Staphylococcus</taxon>
    </lineage>
</organism>
<evidence type="ECO:0000256" key="1">
    <source>
        <dbReference type="SAM" id="Phobius"/>
    </source>
</evidence>
<keyword evidence="1" id="KW-0812">Transmembrane</keyword>
<evidence type="ECO:0000313" key="4">
    <source>
        <dbReference type="Proteomes" id="UP000256337"/>
    </source>
</evidence>
<feature type="transmembrane region" description="Helical" evidence="1">
    <location>
        <begin position="12"/>
        <end position="34"/>
    </location>
</feature>
<evidence type="ECO:0000313" key="2">
    <source>
        <dbReference type="EMBL" id="REH90208.1"/>
    </source>
</evidence>
<keyword evidence="1" id="KW-0472">Membrane</keyword>
<keyword evidence="1" id="KW-1133">Transmembrane helix</keyword>